<proteinExistence type="predicted"/>
<keyword evidence="1" id="KW-0175">Coiled coil</keyword>
<feature type="coiled-coil region" evidence="1">
    <location>
        <begin position="830"/>
        <end position="864"/>
    </location>
</feature>
<gene>
    <name evidence="3" type="ORF">Acr_01g0009470</name>
</gene>
<feature type="region of interest" description="Disordered" evidence="2">
    <location>
        <begin position="1"/>
        <end position="37"/>
    </location>
</feature>
<keyword evidence="4" id="KW-1185">Reference proteome</keyword>
<dbReference type="OrthoDB" id="1301859at2759"/>
<comment type="caution">
    <text evidence="3">The sequence shown here is derived from an EMBL/GenBank/DDBJ whole genome shotgun (WGS) entry which is preliminary data.</text>
</comment>
<evidence type="ECO:0000256" key="2">
    <source>
        <dbReference type="SAM" id="MobiDB-lite"/>
    </source>
</evidence>
<dbReference type="EMBL" id="BJWL01000001">
    <property type="protein sequence ID" value="GFY81138.1"/>
    <property type="molecule type" value="Genomic_DNA"/>
</dbReference>
<evidence type="ECO:0000313" key="4">
    <source>
        <dbReference type="Proteomes" id="UP000585474"/>
    </source>
</evidence>
<feature type="compositionally biased region" description="Polar residues" evidence="2">
    <location>
        <begin position="28"/>
        <end position="37"/>
    </location>
</feature>
<feature type="compositionally biased region" description="Basic and acidic residues" evidence="2">
    <location>
        <begin position="729"/>
        <end position="758"/>
    </location>
</feature>
<dbReference type="AlphaFoldDB" id="A0A7J0E3V3"/>
<protein>
    <submittedName>
        <fullName evidence="3">Uncharacterized protein</fullName>
    </submittedName>
</protein>
<organism evidence="3 4">
    <name type="scientific">Actinidia rufa</name>
    <dbReference type="NCBI Taxonomy" id="165716"/>
    <lineage>
        <taxon>Eukaryota</taxon>
        <taxon>Viridiplantae</taxon>
        <taxon>Streptophyta</taxon>
        <taxon>Embryophyta</taxon>
        <taxon>Tracheophyta</taxon>
        <taxon>Spermatophyta</taxon>
        <taxon>Magnoliopsida</taxon>
        <taxon>eudicotyledons</taxon>
        <taxon>Gunneridae</taxon>
        <taxon>Pentapetalae</taxon>
        <taxon>asterids</taxon>
        <taxon>Ericales</taxon>
        <taxon>Actinidiaceae</taxon>
        <taxon>Actinidia</taxon>
    </lineage>
</organism>
<evidence type="ECO:0000313" key="3">
    <source>
        <dbReference type="EMBL" id="GFY81138.1"/>
    </source>
</evidence>
<evidence type="ECO:0000256" key="1">
    <source>
        <dbReference type="SAM" id="Coils"/>
    </source>
</evidence>
<name>A0A7J0E3V3_9ERIC</name>
<accession>A0A7J0E3V3</accession>
<feature type="coiled-coil region" evidence="1">
    <location>
        <begin position="405"/>
        <end position="460"/>
    </location>
</feature>
<feature type="region of interest" description="Disordered" evidence="2">
    <location>
        <begin position="729"/>
        <end position="768"/>
    </location>
</feature>
<feature type="region of interest" description="Disordered" evidence="2">
    <location>
        <begin position="198"/>
        <end position="229"/>
    </location>
</feature>
<dbReference type="Proteomes" id="UP000585474">
    <property type="component" value="Unassembled WGS sequence"/>
</dbReference>
<sequence length="930" mass="101488">MADEGNLQISPSRGSPQGILPKVDVPRSSATETNTMTHGDLDRLRETCSFPIGVQTRIPGKGKTVLSASSGEVAFYEAAFPAGLRCLYTLLKGPGSESGWLYFKARPGKNVLKGAPSNVKGWKRRFFFISREDWEFHPMIPREERDEERFLQVFEKIGGGHFKILVILNSRTFYKYFAPGQVEVYSSGGCMAGGEVGGEAEGDIRGESAATADHASESSHPTNVSRLGVPSREGSIELAGFIEEEMLSPHASVLDAKAVRGKGLRPLRRLKLSELAKVVAQKAAAPTLKGVVAPLSEAKKTKIGIGVHDVPARPPDIPGEGSSVRRTLREALGPQASVMASAATVEKILAGVILPADKEKGEKLTFDQVVTKFLHVLGQGVILGSSLAVCSRDFAEGALNQRALAESSEMEMVRAQNRAIELEGALVEEKTKGKKVAEEIKARNEVVAKLEVRVAELEKIQNLAKGRIITVFKESNDFIEAVRGSASSYFGDGYDFCKRQLAHQYPNLGLDLEGIEMDHDLLTQEEIEAEKRAAEDEGAAEEEGTGEARLEKNLLWGSSSNVKGWKKRKSCNKLPALTEVEAKRMAEVLDKVELGGYFDVLKVLGSRTFNKHFAVGRMEISSSGRDNITSGDEGEFCGSSHEDSVEYLEAIRGDVGRIARRAFPEIPDKTLLRWLGGKVKDSFANLFPRGYESSSDSRSESMLDSELPLKLRSYAMSAQVGASVPIEKTGKKATAEDAGKKGDHAIEKGGLDSSKGKEAMPLLPPPKRFKSNKEVINATLRTLTTGTSFPGDDLGFGASIMSDASVARRLLNRVIPPTDKEKSQEHLYDIDFQMARADSAELELVKVQNRALKVENRLAEMSERLQGGSYRFRRTYTYFSEGFEFCKRQLLHQFPNLGVDVANMEMDPGFAEEEEATKEGEEGVGIGGLA</sequence>
<reference evidence="3 4" key="1">
    <citation type="submission" date="2019-07" db="EMBL/GenBank/DDBJ databases">
        <title>De Novo Assembly of kiwifruit Actinidia rufa.</title>
        <authorList>
            <person name="Sugita-Konishi S."/>
            <person name="Sato K."/>
            <person name="Mori E."/>
            <person name="Abe Y."/>
            <person name="Kisaki G."/>
            <person name="Hamano K."/>
            <person name="Suezawa K."/>
            <person name="Otani M."/>
            <person name="Fukuda T."/>
            <person name="Manabe T."/>
            <person name="Gomi K."/>
            <person name="Tabuchi M."/>
            <person name="Akimitsu K."/>
            <person name="Kataoka I."/>
        </authorList>
    </citation>
    <scope>NUCLEOTIDE SEQUENCE [LARGE SCALE GENOMIC DNA]</scope>
    <source>
        <strain evidence="4">cv. Fuchu</strain>
    </source>
</reference>